<accession>A0AAD9R6S8</accession>
<reference evidence="4" key="2">
    <citation type="journal article" date="2023" name="Science">
        <title>Genomic signatures of disease resistance in endangered staghorn corals.</title>
        <authorList>
            <person name="Vollmer S.V."/>
            <person name="Selwyn J.D."/>
            <person name="Despard B.A."/>
            <person name="Roesel C.L."/>
        </authorList>
    </citation>
    <scope>NUCLEOTIDE SEQUENCE</scope>
    <source>
        <strain evidence="4">K2</strain>
    </source>
</reference>
<evidence type="ECO:0000313" key="5">
    <source>
        <dbReference type="Proteomes" id="UP001249851"/>
    </source>
</evidence>
<feature type="compositionally biased region" description="Low complexity" evidence="2">
    <location>
        <begin position="153"/>
        <end position="162"/>
    </location>
</feature>
<keyword evidence="1" id="KW-0175">Coiled coil</keyword>
<feature type="region of interest" description="Disordered" evidence="2">
    <location>
        <begin position="260"/>
        <end position="281"/>
    </location>
</feature>
<dbReference type="InterPro" id="IPR040370">
    <property type="entry name" value="CCDC74A/CCDC74B/CCDC92"/>
</dbReference>
<dbReference type="EMBL" id="JARQWQ010000001">
    <property type="protein sequence ID" value="KAK2574094.1"/>
    <property type="molecule type" value="Genomic_DNA"/>
</dbReference>
<protein>
    <submittedName>
        <fullName evidence="4">Coiled-coil domain-containing protein 92</fullName>
    </submittedName>
</protein>
<dbReference type="InterPro" id="IPR039496">
    <property type="entry name" value="CCDC92/74_N"/>
</dbReference>
<feature type="region of interest" description="Disordered" evidence="2">
    <location>
        <begin position="145"/>
        <end position="232"/>
    </location>
</feature>
<keyword evidence="5" id="KW-1185">Reference proteome</keyword>
<organism evidence="4 5">
    <name type="scientific">Acropora cervicornis</name>
    <name type="common">Staghorn coral</name>
    <dbReference type="NCBI Taxonomy" id="6130"/>
    <lineage>
        <taxon>Eukaryota</taxon>
        <taxon>Metazoa</taxon>
        <taxon>Cnidaria</taxon>
        <taxon>Anthozoa</taxon>
        <taxon>Hexacorallia</taxon>
        <taxon>Scleractinia</taxon>
        <taxon>Astrocoeniina</taxon>
        <taxon>Acroporidae</taxon>
        <taxon>Acropora</taxon>
    </lineage>
</organism>
<evidence type="ECO:0000313" key="4">
    <source>
        <dbReference type="EMBL" id="KAK2574094.1"/>
    </source>
</evidence>
<dbReference type="Proteomes" id="UP001249851">
    <property type="component" value="Unassembled WGS sequence"/>
</dbReference>
<name>A0AAD9R6S8_ACRCE</name>
<reference evidence="4" key="1">
    <citation type="journal article" date="2023" name="G3 (Bethesda)">
        <title>Whole genome assembly and annotation of the endangered Caribbean coral Acropora cervicornis.</title>
        <authorList>
            <person name="Selwyn J.D."/>
            <person name="Vollmer S.V."/>
        </authorList>
    </citation>
    <scope>NUCLEOTIDE SEQUENCE</scope>
    <source>
        <strain evidence="4">K2</strain>
    </source>
</reference>
<dbReference type="Pfam" id="PF14916">
    <property type="entry name" value="CCDC92"/>
    <property type="match status" value="1"/>
</dbReference>
<comment type="caution">
    <text evidence="4">The sequence shown here is derived from an EMBL/GenBank/DDBJ whole genome shotgun (WGS) entry which is preliminary data.</text>
</comment>
<evidence type="ECO:0000256" key="2">
    <source>
        <dbReference type="SAM" id="MobiDB-lite"/>
    </source>
</evidence>
<proteinExistence type="predicted"/>
<dbReference type="AlphaFoldDB" id="A0AAD9R6S8"/>
<feature type="compositionally biased region" description="Basic and acidic residues" evidence="2">
    <location>
        <begin position="166"/>
        <end position="184"/>
    </location>
</feature>
<gene>
    <name evidence="4" type="ORF">P5673_000221</name>
</gene>
<evidence type="ECO:0000259" key="3">
    <source>
        <dbReference type="Pfam" id="PF14916"/>
    </source>
</evidence>
<evidence type="ECO:0000256" key="1">
    <source>
        <dbReference type="ARBA" id="ARBA00023054"/>
    </source>
</evidence>
<dbReference type="PANTHER" id="PTHR14882:SF1">
    <property type="entry name" value="CCDC92 DOMAIN-CONTAINING PROTEIN"/>
    <property type="match status" value="1"/>
</dbReference>
<feature type="region of interest" description="Disordered" evidence="2">
    <location>
        <begin position="368"/>
        <end position="404"/>
    </location>
</feature>
<feature type="domain" description="CCDC92/74 N-terminal" evidence="3">
    <location>
        <begin position="10"/>
        <end position="59"/>
    </location>
</feature>
<sequence>MAGTLAQAHVQLQNAESSILFMQQEHAKTLQGLYTEINKLQKKCGELTFKLAMNATSANGDQGKAVVVQGSDPSQKMLNELRAENIELKGVIEVKNKKIVYLEGQLKMLDQKYTKDVSDKEANLSAVVKELEKKSDTIAYLTSQIHNSKLKQSGRQQPSRPSSNKKPKEISQQYKEETVERNDDSFQNLSQSDAALLTLSRAPVPPRDGTPSSIQRRYRRTVTSPAPKEVNLLPGKMKTSRAVGIQASPNDIQLNVAPVKSSKGMPVRPKRASSPPRPGLGISKLLQHSAGRDRPLRDDYVEFLKTGNRPDPQVAVRAVPEPLPPISVTERLVATPKTPYTGRMQMSRAHSSQAVPAAAIYAVASDGDNTSSLEDVGKIIVSPLSSPEKGWRHRQQPQQQNGPD</sequence>
<dbReference type="PANTHER" id="PTHR14882">
    <property type="entry name" value="COILED-COIL DOMAIN-CONTAINING 74A"/>
    <property type="match status" value="1"/>
</dbReference>